<organism evidence="2 4">
    <name type="scientific">Sulfodiicoccus acidiphilus</name>
    <dbReference type="NCBI Taxonomy" id="1670455"/>
    <lineage>
        <taxon>Archaea</taxon>
        <taxon>Thermoproteota</taxon>
        <taxon>Thermoprotei</taxon>
        <taxon>Sulfolobales</taxon>
        <taxon>Sulfolobaceae</taxon>
        <taxon>Sulfodiicoccus</taxon>
    </lineage>
</organism>
<evidence type="ECO:0000256" key="1">
    <source>
        <dbReference type="SAM" id="Phobius"/>
    </source>
</evidence>
<dbReference type="EMBL" id="BMQS01000012">
    <property type="protein sequence ID" value="GGT98262.1"/>
    <property type="molecule type" value="Genomic_DNA"/>
</dbReference>
<keyword evidence="1" id="KW-1133">Transmembrane helix</keyword>
<feature type="transmembrane region" description="Helical" evidence="1">
    <location>
        <begin position="68"/>
        <end position="88"/>
    </location>
</feature>
<reference evidence="2" key="3">
    <citation type="journal article" date="2019" name="BMC Res. Notes">
        <title>Complete genome sequence of the Sulfodiicoccus acidiphilus strain HS-1T, the first crenarchaeon that lacks polB3, isolated from an acidic hot spring in Ohwaku-dani, Hakone, Japan.</title>
        <authorList>
            <person name="Sakai H.D."/>
            <person name="Kurosawa N."/>
        </authorList>
    </citation>
    <scope>NUCLEOTIDE SEQUENCE</scope>
    <source>
        <strain evidence="2">HS-1</strain>
    </source>
</reference>
<dbReference type="AlphaFoldDB" id="A0A348B6H3"/>
<evidence type="ECO:0008006" key="5">
    <source>
        <dbReference type="Google" id="ProtNLM"/>
    </source>
</evidence>
<keyword evidence="1" id="KW-0472">Membrane</keyword>
<dbReference type="InterPro" id="IPR002849">
    <property type="entry name" value="DUF131"/>
</dbReference>
<reference evidence="4" key="2">
    <citation type="submission" date="2018-04" db="EMBL/GenBank/DDBJ databases">
        <title>Complete genome sequence of Sulfodiicoccus acidiphilus strain HS-1.</title>
        <authorList>
            <person name="Sakai H.D."/>
            <person name="Kurosawa N."/>
        </authorList>
    </citation>
    <scope>NUCLEOTIDE SEQUENCE [LARGE SCALE GENOMIC DNA]</scope>
    <source>
        <strain evidence="4">HS-1</strain>
    </source>
</reference>
<accession>A0A348B6H3</accession>
<gene>
    <name evidence="3" type="ORF">GCM10007116_14800</name>
    <name evidence="2" type="ORF">HS1genome_2164</name>
</gene>
<evidence type="ECO:0000313" key="4">
    <source>
        <dbReference type="Proteomes" id="UP000276741"/>
    </source>
</evidence>
<keyword evidence="4" id="KW-1185">Reference proteome</keyword>
<name>A0A348B6H3_9CREN</name>
<keyword evidence="1" id="KW-0812">Transmembrane</keyword>
<dbReference type="Proteomes" id="UP000276741">
    <property type="component" value="Chromosome"/>
</dbReference>
<dbReference type="Pfam" id="PF01998">
    <property type="entry name" value="DUF131"/>
    <property type="match status" value="1"/>
</dbReference>
<sequence length="89" mass="9723">MELLELGFVVVFLGFLLIFAGVIYEIIKASRRSEGRSEESEGKGEFGGVIFVGPVPIVFGSSKRMAKWMIVAAAIITAVLVFVFLIQII</sequence>
<dbReference type="EMBL" id="AP018553">
    <property type="protein sequence ID" value="BBD73775.1"/>
    <property type="molecule type" value="Genomic_DNA"/>
</dbReference>
<dbReference type="GeneID" id="38667625"/>
<reference evidence="3" key="4">
    <citation type="submission" date="2020-09" db="EMBL/GenBank/DDBJ databases">
        <authorList>
            <person name="Sun Q."/>
            <person name="Ohkuma M."/>
        </authorList>
    </citation>
    <scope>NUCLEOTIDE SEQUENCE</scope>
    <source>
        <strain evidence="3">JCM 31740</strain>
    </source>
</reference>
<feature type="transmembrane region" description="Helical" evidence="1">
    <location>
        <begin position="6"/>
        <end position="27"/>
    </location>
</feature>
<dbReference type="NCBIfam" id="TIGR00304">
    <property type="entry name" value="TIGR00304 family membrane protein"/>
    <property type="match status" value="1"/>
</dbReference>
<proteinExistence type="predicted"/>
<dbReference type="Proteomes" id="UP000616143">
    <property type="component" value="Unassembled WGS sequence"/>
</dbReference>
<reference evidence="3" key="1">
    <citation type="journal article" date="2014" name="Int. J. Syst. Evol. Microbiol.">
        <title>Complete genome sequence of Corynebacterium casei LMG S-19264T (=DSM 44701T), isolated from a smear-ripened cheese.</title>
        <authorList>
            <consortium name="US DOE Joint Genome Institute (JGI-PGF)"/>
            <person name="Walter F."/>
            <person name="Albersmeier A."/>
            <person name="Kalinowski J."/>
            <person name="Ruckert C."/>
        </authorList>
    </citation>
    <scope>NUCLEOTIDE SEQUENCE</scope>
    <source>
        <strain evidence="3">JCM 31740</strain>
    </source>
</reference>
<protein>
    <recommendedName>
        <fullName evidence="5">TIGR00304 family protein</fullName>
    </recommendedName>
</protein>
<dbReference type="KEGG" id="sacd:HS1genome_2164"/>
<evidence type="ECO:0000313" key="2">
    <source>
        <dbReference type="EMBL" id="BBD73775.1"/>
    </source>
</evidence>
<evidence type="ECO:0000313" key="3">
    <source>
        <dbReference type="EMBL" id="GGT98262.1"/>
    </source>
</evidence>
<dbReference type="RefSeq" id="WP_126451045.1">
    <property type="nucleotide sequence ID" value="NZ_AP018553.1"/>
</dbReference>